<feature type="compositionally biased region" description="Polar residues" evidence="1">
    <location>
        <begin position="17"/>
        <end position="40"/>
    </location>
</feature>
<dbReference type="PATRIC" id="fig|570156.3.peg.1741"/>
<protein>
    <recommendedName>
        <fullName evidence="4">FlxA-like protein</fullName>
    </recommendedName>
</protein>
<organism evidence="2 3">
    <name type="scientific">Pseudoalteromonas lipolytica</name>
    <dbReference type="NCBI Taxonomy" id="570156"/>
    <lineage>
        <taxon>Bacteria</taxon>
        <taxon>Pseudomonadati</taxon>
        <taxon>Pseudomonadota</taxon>
        <taxon>Gammaproteobacteria</taxon>
        <taxon>Alteromonadales</taxon>
        <taxon>Pseudoalteromonadaceae</taxon>
        <taxon>Pseudoalteromonas</taxon>
    </lineage>
</organism>
<dbReference type="RefSeq" id="WP_054554584.1">
    <property type="nucleotide sequence ID" value="NZ_LJTC01000015.1"/>
</dbReference>
<dbReference type="OrthoDB" id="6312435at2"/>
<reference evidence="2 3" key="1">
    <citation type="submission" date="2015-09" db="EMBL/GenBank/DDBJ databases">
        <title>Draft Genome Sequence of Pseudoalteromonas lipolytica UCD-48B.</title>
        <authorList>
            <person name="Krusor M."/>
            <person name="Coil D.A."/>
            <person name="Lang J.M."/>
            <person name="Eisen J.A."/>
            <person name="Alexiev A."/>
        </authorList>
    </citation>
    <scope>NUCLEOTIDE SEQUENCE [LARGE SCALE GENOMIC DNA]</scope>
    <source>
        <strain evidence="2 3">UCD-48B</strain>
    </source>
</reference>
<evidence type="ECO:0000256" key="1">
    <source>
        <dbReference type="SAM" id="MobiDB-lite"/>
    </source>
</evidence>
<name>A0A0N8HJD8_9GAMM</name>
<feature type="compositionally biased region" description="Polar residues" evidence="1">
    <location>
        <begin position="1"/>
        <end position="10"/>
    </location>
</feature>
<dbReference type="AlphaFoldDB" id="A0A0N8HJD8"/>
<feature type="region of interest" description="Disordered" evidence="1">
    <location>
        <begin position="1"/>
        <end position="60"/>
    </location>
</feature>
<comment type="caution">
    <text evidence="2">The sequence shown here is derived from an EMBL/GenBank/DDBJ whole genome shotgun (WGS) entry which is preliminary data.</text>
</comment>
<gene>
    <name evidence="2" type="ORF">AOG27_19080</name>
</gene>
<accession>A0A0N8HJD8</accession>
<evidence type="ECO:0000313" key="2">
    <source>
        <dbReference type="EMBL" id="KPM80800.1"/>
    </source>
</evidence>
<dbReference type="Proteomes" id="UP000050378">
    <property type="component" value="Unassembled WGS sequence"/>
</dbReference>
<proteinExistence type="predicted"/>
<dbReference type="EMBL" id="LJTC01000015">
    <property type="protein sequence ID" value="KPM80800.1"/>
    <property type="molecule type" value="Genomic_DNA"/>
</dbReference>
<sequence>MQLTSYTSSFLKEPLLDQQNKNELNPASERATNLQGSKQQEAGVDSEPEVEAQPKTSQTQQEIVVKIKELQNKINSLKSNEDLAPEQRESELLELNKQLDEEINAVQLAVKSNVSTMINSLFAPTSSNHSGMLFNNKA</sequence>
<evidence type="ECO:0000313" key="3">
    <source>
        <dbReference type="Proteomes" id="UP000050378"/>
    </source>
</evidence>
<evidence type="ECO:0008006" key="4">
    <source>
        <dbReference type="Google" id="ProtNLM"/>
    </source>
</evidence>